<reference evidence="1 2" key="1">
    <citation type="journal article" date="2006" name="Science">
        <title>The genome of black cottonwood, Populus trichocarpa (Torr. &amp; Gray).</title>
        <authorList>
            <person name="Tuskan G.A."/>
            <person name="Difazio S."/>
            <person name="Jansson S."/>
            <person name="Bohlmann J."/>
            <person name="Grigoriev I."/>
            <person name="Hellsten U."/>
            <person name="Putnam N."/>
            <person name="Ralph S."/>
            <person name="Rombauts S."/>
            <person name="Salamov A."/>
            <person name="Schein J."/>
            <person name="Sterck L."/>
            <person name="Aerts A."/>
            <person name="Bhalerao R.R."/>
            <person name="Bhalerao R.P."/>
            <person name="Blaudez D."/>
            <person name="Boerjan W."/>
            <person name="Brun A."/>
            <person name="Brunner A."/>
            <person name="Busov V."/>
            <person name="Campbell M."/>
            <person name="Carlson J."/>
            <person name="Chalot M."/>
            <person name="Chapman J."/>
            <person name="Chen G.L."/>
            <person name="Cooper D."/>
            <person name="Coutinho P.M."/>
            <person name="Couturier J."/>
            <person name="Covert S."/>
            <person name="Cronk Q."/>
            <person name="Cunningham R."/>
            <person name="Davis J."/>
            <person name="Degroeve S."/>
            <person name="Dejardin A."/>
            <person name="Depamphilis C."/>
            <person name="Detter J."/>
            <person name="Dirks B."/>
            <person name="Dubchak I."/>
            <person name="Duplessis S."/>
            <person name="Ehlting J."/>
            <person name="Ellis B."/>
            <person name="Gendler K."/>
            <person name="Goodstein D."/>
            <person name="Gribskov M."/>
            <person name="Grimwood J."/>
            <person name="Groover A."/>
            <person name="Gunter L."/>
            <person name="Hamberger B."/>
            <person name="Heinze B."/>
            <person name="Helariutta Y."/>
            <person name="Henrissat B."/>
            <person name="Holligan D."/>
            <person name="Holt R."/>
            <person name="Huang W."/>
            <person name="Islam-Faridi N."/>
            <person name="Jones S."/>
            <person name="Jones-Rhoades M."/>
            <person name="Jorgensen R."/>
            <person name="Joshi C."/>
            <person name="Kangasjarvi J."/>
            <person name="Karlsson J."/>
            <person name="Kelleher C."/>
            <person name="Kirkpatrick R."/>
            <person name="Kirst M."/>
            <person name="Kohler A."/>
            <person name="Kalluri U."/>
            <person name="Larimer F."/>
            <person name="Leebens-Mack J."/>
            <person name="Leple J.C."/>
            <person name="Locascio P."/>
            <person name="Lou Y."/>
            <person name="Lucas S."/>
            <person name="Martin F."/>
            <person name="Montanini B."/>
            <person name="Napoli C."/>
            <person name="Nelson D.R."/>
            <person name="Nelson C."/>
            <person name="Nieminen K."/>
            <person name="Nilsson O."/>
            <person name="Pereda V."/>
            <person name="Peter G."/>
            <person name="Philippe R."/>
            <person name="Pilate G."/>
            <person name="Poliakov A."/>
            <person name="Razumovskaya J."/>
            <person name="Richardson P."/>
            <person name="Rinaldi C."/>
            <person name="Ritland K."/>
            <person name="Rouze P."/>
            <person name="Ryaboy D."/>
            <person name="Schmutz J."/>
            <person name="Schrader J."/>
            <person name="Segerman B."/>
            <person name="Shin H."/>
            <person name="Siddiqui A."/>
            <person name="Sterky F."/>
            <person name="Terry A."/>
            <person name="Tsai C.J."/>
            <person name="Uberbacher E."/>
            <person name="Unneberg P."/>
            <person name="Vahala J."/>
            <person name="Wall K."/>
            <person name="Wessler S."/>
            <person name="Yang G."/>
            <person name="Yin T."/>
            <person name="Douglas C."/>
            <person name="Marra M."/>
            <person name="Sandberg G."/>
            <person name="Van de Peer Y."/>
            <person name="Rokhsar D."/>
        </authorList>
    </citation>
    <scope>NUCLEOTIDE SEQUENCE [LARGE SCALE GENOMIC DNA]</scope>
    <source>
        <strain evidence="2">cv. Nisqually</strain>
    </source>
</reference>
<accession>A0A3N7HWI5</accession>
<dbReference type="AlphaFoldDB" id="A0A3N7HWI5"/>
<proteinExistence type="predicted"/>
<evidence type="ECO:0000313" key="2">
    <source>
        <dbReference type="Proteomes" id="UP000006729"/>
    </source>
</evidence>
<gene>
    <name evidence="1" type="ORF">POPTR_016G038550</name>
</gene>
<name>A0A3N7HWI5_POPTR</name>
<keyword evidence="2" id="KW-1185">Reference proteome</keyword>
<dbReference type="PROSITE" id="PS51257">
    <property type="entry name" value="PROKAR_LIPOPROTEIN"/>
    <property type="match status" value="1"/>
</dbReference>
<organism evidence="1 2">
    <name type="scientific">Populus trichocarpa</name>
    <name type="common">Western balsam poplar</name>
    <name type="synonym">Populus balsamifera subsp. trichocarpa</name>
    <dbReference type="NCBI Taxonomy" id="3694"/>
    <lineage>
        <taxon>Eukaryota</taxon>
        <taxon>Viridiplantae</taxon>
        <taxon>Streptophyta</taxon>
        <taxon>Embryophyta</taxon>
        <taxon>Tracheophyta</taxon>
        <taxon>Spermatophyta</taxon>
        <taxon>Magnoliopsida</taxon>
        <taxon>eudicotyledons</taxon>
        <taxon>Gunneridae</taxon>
        <taxon>Pentapetalae</taxon>
        <taxon>rosids</taxon>
        <taxon>fabids</taxon>
        <taxon>Malpighiales</taxon>
        <taxon>Salicaceae</taxon>
        <taxon>Saliceae</taxon>
        <taxon>Populus</taxon>
    </lineage>
</organism>
<dbReference type="Proteomes" id="UP000006729">
    <property type="component" value="Chromosome 16"/>
</dbReference>
<evidence type="ECO:0000313" key="1">
    <source>
        <dbReference type="EMBL" id="RQP01265.1"/>
    </source>
</evidence>
<sequence length="57" mass="6438">MRIAPNSIQEMPSAWRHMLQGHAAFNAFMIYSCSGRGIDHRTTQDSNLALFSHCSSR</sequence>
<protein>
    <submittedName>
        <fullName evidence="1">Uncharacterized protein</fullName>
    </submittedName>
</protein>
<dbReference type="EMBL" id="CM009305">
    <property type="protein sequence ID" value="RQP01265.1"/>
    <property type="molecule type" value="Genomic_DNA"/>
</dbReference>
<dbReference type="InParanoid" id="A0A3N7HWI5"/>